<organism evidence="7 8">
    <name type="scientific">Joostella atrarenae</name>
    <dbReference type="NCBI Taxonomy" id="679257"/>
    <lineage>
        <taxon>Bacteria</taxon>
        <taxon>Pseudomonadati</taxon>
        <taxon>Bacteroidota</taxon>
        <taxon>Flavobacteriia</taxon>
        <taxon>Flavobacteriales</taxon>
        <taxon>Flavobacteriaceae</taxon>
        <taxon>Joostella</taxon>
    </lineage>
</organism>
<keyword evidence="8" id="KW-1185">Reference proteome</keyword>
<dbReference type="InterPro" id="IPR017853">
    <property type="entry name" value="GH"/>
</dbReference>
<comment type="catalytic activity">
    <reaction evidence="1">
        <text>Hydrolysis of terminal non-reducing N-acetyl-D-hexosamine residues in N-acetyl-beta-D-hexosaminides.</text>
        <dbReference type="EC" id="3.2.1.52"/>
    </reaction>
</comment>
<evidence type="ECO:0000256" key="3">
    <source>
        <dbReference type="ARBA" id="ARBA00012663"/>
    </source>
</evidence>
<dbReference type="InterPro" id="IPR015883">
    <property type="entry name" value="Glyco_hydro_20_cat"/>
</dbReference>
<keyword evidence="5" id="KW-0732">Signal</keyword>
<feature type="signal peptide" evidence="5">
    <location>
        <begin position="1"/>
        <end position="19"/>
    </location>
</feature>
<evidence type="ECO:0000259" key="6">
    <source>
        <dbReference type="Pfam" id="PF00728"/>
    </source>
</evidence>
<evidence type="ECO:0000256" key="4">
    <source>
        <dbReference type="ARBA" id="ARBA00022801"/>
    </source>
</evidence>
<dbReference type="RefSeq" id="WP_236959242.1">
    <property type="nucleotide sequence ID" value="NZ_JAETXX010000006.1"/>
</dbReference>
<gene>
    <name evidence="7" type="ORF">JM658_10610</name>
</gene>
<dbReference type="Gene3D" id="3.20.20.80">
    <property type="entry name" value="Glycosidases"/>
    <property type="match status" value="1"/>
</dbReference>
<comment type="caution">
    <text evidence="7">The sequence shown here is derived from an EMBL/GenBank/DDBJ whole genome shotgun (WGS) entry which is preliminary data.</text>
</comment>
<protein>
    <recommendedName>
        <fullName evidence="3">beta-N-acetylhexosaminidase</fullName>
        <ecNumber evidence="3">3.2.1.52</ecNumber>
    </recommendedName>
</protein>
<evidence type="ECO:0000256" key="1">
    <source>
        <dbReference type="ARBA" id="ARBA00001231"/>
    </source>
</evidence>
<dbReference type="SUPFAM" id="SSF51445">
    <property type="entry name" value="(Trans)glycosidases"/>
    <property type="match status" value="1"/>
</dbReference>
<evidence type="ECO:0000256" key="2">
    <source>
        <dbReference type="ARBA" id="ARBA00006285"/>
    </source>
</evidence>
<dbReference type="EMBL" id="JAETXX010000006">
    <property type="protein sequence ID" value="MCF8715278.1"/>
    <property type="molecule type" value="Genomic_DNA"/>
</dbReference>
<proteinExistence type="inferred from homology"/>
<feature type="chain" id="PRO_5046033891" description="beta-N-acetylhexosaminidase" evidence="5">
    <location>
        <begin position="20"/>
        <end position="353"/>
    </location>
</feature>
<evidence type="ECO:0000313" key="7">
    <source>
        <dbReference type="EMBL" id="MCF8715278.1"/>
    </source>
</evidence>
<dbReference type="Pfam" id="PF00728">
    <property type="entry name" value="Glyco_hydro_20"/>
    <property type="match status" value="1"/>
</dbReference>
<reference evidence="7 8" key="1">
    <citation type="submission" date="2021-01" db="EMBL/GenBank/DDBJ databases">
        <title>Genome sequencing of Joostella atrarenae M1-2 (= KCTC 23194).</title>
        <authorList>
            <person name="Zakaria M.R."/>
            <person name="Lam M.Q."/>
            <person name="Chong C.S."/>
        </authorList>
    </citation>
    <scope>NUCLEOTIDE SEQUENCE [LARGE SCALE GENOMIC DNA]</scope>
    <source>
        <strain evidence="7 8">M1-2</strain>
    </source>
</reference>
<comment type="similarity">
    <text evidence="2">Belongs to the glycosyl hydrolase 20 family.</text>
</comment>
<accession>A0ABS9J4B2</accession>
<dbReference type="InterPro" id="IPR025705">
    <property type="entry name" value="Beta_hexosaminidase_sua/sub"/>
</dbReference>
<name>A0ABS9J4B2_9FLAO</name>
<dbReference type="EC" id="3.2.1.52" evidence="3"/>
<evidence type="ECO:0000256" key="5">
    <source>
        <dbReference type="SAM" id="SignalP"/>
    </source>
</evidence>
<dbReference type="PANTHER" id="PTHR22600:SF57">
    <property type="entry name" value="BETA-N-ACETYLHEXOSAMINIDASE"/>
    <property type="match status" value="1"/>
</dbReference>
<evidence type="ECO:0000313" key="8">
    <source>
        <dbReference type="Proteomes" id="UP000829517"/>
    </source>
</evidence>
<sequence length="353" mass="40546">MKQIYLVCTFLITCCLLQAQSELPLRGIAIAAPAKQDVNRFVKFINEELSPRKVNTMVLRVDYDYEYKSHPELVNKGALSTEEINRIVAACKRQKIKIIPQINLLGHQSWADSIEKLLQVYPEFDETPHVKIPEKYEWPNEDGLYCKSYCPLHPEVHKVVFDLVDEIMEVFDADAFHAGMDEVFYIGDSKCPRCSGRDKAELYAGEVTKIRNHLASNGQRLWIWGDRLIDGKTTGIGMWEASMNNTHRAINLIPKDVIICDWHYERADPTAVYFAMNGFDVATCSWRKPEVALKQQQMLKDLRANATDEMKERYKGMLHTVWTSAGNFLDMFYANDSEEVNEATTFKALFKAS</sequence>
<dbReference type="PANTHER" id="PTHR22600">
    <property type="entry name" value="BETA-HEXOSAMINIDASE"/>
    <property type="match status" value="1"/>
</dbReference>
<keyword evidence="4" id="KW-0378">Hydrolase</keyword>
<feature type="domain" description="Glycoside hydrolase family 20 catalytic" evidence="6">
    <location>
        <begin position="68"/>
        <end position="323"/>
    </location>
</feature>
<dbReference type="Proteomes" id="UP000829517">
    <property type="component" value="Unassembled WGS sequence"/>
</dbReference>